<evidence type="ECO:0000313" key="2">
    <source>
        <dbReference type="EMBL" id="KAJ1922032.1"/>
    </source>
</evidence>
<comment type="caution">
    <text evidence="2">The sequence shown here is derived from an EMBL/GenBank/DDBJ whole genome shotgun (WGS) entry which is preliminary data.</text>
</comment>
<accession>A0A9W8A3F4</accession>
<evidence type="ECO:0000313" key="3">
    <source>
        <dbReference type="Proteomes" id="UP001150538"/>
    </source>
</evidence>
<protein>
    <submittedName>
        <fullName evidence="2">Uncharacterized protein</fullName>
    </submittedName>
</protein>
<keyword evidence="3" id="KW-1185">Reference proteome</keyword>
<feature type="compositionally biased region" description="Polar residues" evidence="1">
    <location>
        <begin position="54"/>
        <end position="66"/>
    </location>
</feature>
<name>A0A9W8A3F4_9FUNG</name>
<gene>
    <name evidence="2" type="ORF">H4219_000379</name>
</gene>
<reference evidence="2" key="1">
    <citation type="submission" date="2022-07" db="EMBL/GenBank/DDBJ databases">
        <title>Phylogenomic reconstructions and comparative analyses of Kickxellomycotina fungi.</title>
        <authorList>
            <person name="Reynolds N.K."/>
            <person name="Stajich J.E."/>
            <person name="Barry K."/>
            <person name="Grigoriev I.V."/>
            <person name="Crous P."/>
            <person name="Smith M.E."/>
        </authorList>
    </citation>
    <scope>NUCLEOTIDE SEQUENCE</scope>
    <source>
        <strain evidence="2">NBRC 100468</strain>
    </source>
</reference>
<feature type="compositionally biased region" description="Basic residues" evidence="1">
    <location>
        <begin position="32"/>
        <end position="41"/>
    </location>
</feature>
<proteinExistence type="predicted"/>
<dbReference type="EMBL" id="JANBPU010000002">
    <property type="protein sequence ID" value="KAJ1922032.1"/>
    <property type="molecule type" value="Genomic_DNA"/>
</dbReference>
<organism evidence="2 3">
    <name type="scientific">Mycoemilia scoparia</name>
    <dbReference type="NCBI Taxonomy" id="417184"/>
    <lineage>
        <taxon>Eukaryota</taxon>
        <taxon>Fungi</taxon>
        <taxon>Fungi incertae sedis</taxon>
        <taxon>Zoopagomycota</taxon>
        <taxon>Kickxellomycotina</taxon>
        <taxon>Kickxellomycetes</taxon>
        <taxon>Kickxellales</taxon>
        <taxon>Kickxellaceae</taxon>
        <taxon>Mycoemilia</taxon>
    </lineage>
</organism>
<feature type="compositionally biased region" description="Basic and acidic residues" evidence="1">
    <location>
        <begin position="19"/>
        <end position="31"/>
    </location>
</feature>
<feature type="compositionally biased region" description="Low complexity" evidence="1">
    <location>
        <begin position="109"/>
        <end position="127"/>
    </location>
</feature>
<feature type="region of interest" description="Disordered" evidence="1">
    <location>
        <begin position="1"/>
        <end position="148"/>
    </location>
</feature>
<dbReference type="AlphaFoldDB" id="A0A9W8A3F4"/>
<sequence length="177" mass="19779">MDERPVFIFSDTTASSQDEAQRCYKENEDKKHHIRKFKNKHNVGPFRDNKALSRASTRHTPYSISSHDSDAYWNSYDIPHYPPAESCSGETSGDPGDSAKSSTVHDTSELSPESSELGLSTSDTSTPTKDKENIRTNGSKEPSNVDYGQGVNPIALMARLNFVKQCMEQEERLLSCK</sequence>
<evidence type="ECO:0000256" key="1">
    <source>
        <dbReference type="SAM" id="MobiDB-lite"/>
    </source>
</evidence>
<dbReference type="OrthoDB" id="5522487at2759"/>
<dbReference type="Proteomes" id="UP001150538">
    <property type="component" value="Unassembled WGS sequence"/>
</dbReference>